<evidence type="ECO:0000256" key="6">
    <source>
        <dbReference type="SAM" id="SignalP"/>
    </source>
</evidence>
<dbReference type="InterPro" id="IPR036055">
    <property type="entry name" value="LDL_receptor-like_sf"/>
</dbReference>
<dbReference type="SUPFAM" id="SSF57424">
    <property type="entry name" value="LDL receptor-like module"/>
    <property type="match status" value="1"/>
</dbReference>
<keyword evidence="6" id="KW-0732">Signal</keyword>
<dbReference type="SMART" id="SM00192">
    <property type="entry name" value="LDLa"/>
    <property type="match status" value="1"/>
</dbReference>
<evidence type="ECO:0000256" key="4">
    <source>
        <dbReference type="SAM" id="MobiDB-lite"/>
    </source>
</evidence>
<keyword evidence="5" id="KW-1133">Transmembrane helix</keyword>
<dbReference type="EnsemblMetazoa" id="CapteT219935">
    <property type="protein sequence ID" value="CapteP219935"/>
    <property type="gene ID" value="CapteG219935"/>
</dbReference>
<dbReference type="Gene3D" id="2.60.120.290">
    <property type="entry name" value="Spermadhesin, CUB domain"/>
    <property type="match status" value="1"/>
</dbReference>
<feature type="region of interest" description="Disordered" evidence="4">
    <location>
        <begin position="245"/>
        <end position="288"/>
    </location>
</feature>
<dbReference type="InterPro" id="IPR000859">
    <property type="entry name" value="CUB_dom"/>
</dbReference>
<dbReference type="STRING" id="283909.R7T6B8"/>
<keyword evidence="2 3" id="KW-1015">Disulfide bond</keyword>
<organism evidence="8">
    <name type="scientific">Capitella teleta</name>
    <name type="common">Polychaete worm</name>
    <dbReference type="NCBI Taxonomy" id="283909"/>
    <lineage>
        <taxon>Eukaryota</taxon>
        <taxon>Metazoa</taxon>
        <taxon>Spiralia</taxon>
        <taxon>Lophotrochozoa</taxon>
        <taxon>Annelida</taxon>
        <taxon>Polychaeta</taxon>
        <taxon>Sedentaria</taxon>
        <taxon>Scolecida</taxon>
        <taxon>Capitellidae</taxon>
        <taxon>Capitella</taxon>
    </lineage>
</organism>
<keyword evidence="1" id="KW-0677">Repeat</keyword>
<dbReference type="Gene3D" id="4.10.400.10">
    <property type="entry name" value="Low-density Lipoprotein Receptor"/>
    <property type="match status" value="1"/>
</dbReference>
<evidence type="ECO:0000313" key="10">
    <source>
        <dbReference type="Proteomes" id="UP000014760"/>
    </source>
</evidence>
<gene>
    <name evidence="8" type="ORF">CAPTEDRAFT_219935</name>
</gene>
<proteinExistence type="predicted"/>
<dbReference type="Pfam" id="PF00431">
    <property type="entry name" value="CUB"/>
    <property type="match status" value="1"/>
</dbReference>
<dbReference type="HOGENOM" id="CLU_900937_0_0_1"/>
<evidence type="ECO:0000256" key="5">
    <source>
        <dbReference type="SAM" id="Phobius"/>
    </source>
</evidence>
<feature type="transmembrane region" description="Helical" evidence="5">
    <location>
        <begin position="206"/>
        <end position="231"/>
    </location>
</feature>
<accession>R7T6B8</accession>
<dbReference type="OrthoDB" id="6140291at2759"/>
<dbReference type="CDD" id="cd00041">
    <property type="entry name" value="CUB"/>
    <property type="match status" value="1"/>
</dbReference>
<evidence type="ECO:0000259" key="7">
    <source>
        <dbReference type="PROSITE" id="PS01180"/>
    </source>
</evidence>
<keyword evidence="5" id="KW-0812">Transmembrane</keyword>
<feature type="domain" description="CUB" evidence="7">
    <location>
        <begin position="28"/>
        <end position="143"/>
    </location>
</feature>
<evidence type="ECO:0000256" key="2">
    <source>
        <dbReference type="ARBA" id="ARBA00023157"/>
    </source>
</evidence>
<reference evidence="8 10" key="2">
    <citation type="journal article" date="2013" name="Nature">
        <title>Insights into bilaterian evolution from three spiralian genomes.</title>
        <authorList>
            <person name="Simakov O."/>
            <person name="Marletaz F."/>
            <person name="Cho S.J."/>
            <person name="Edsinger-Gonzales E."/>
            <person name="Havlak P."/>
            <person name="Hellsten U."/>
            <person name="Kuo D.H."/>
            <person name="Larsson T."/>
            <person name="Lv J."/>
            <person name="Arendt D."/>
            <person name="Savage R."/>
            <person name="Osoegawa K."/>
            <person name="de Jong P."/>
            <person name="Grimwood J."/>
            <person name="Chapman J.A."/>
            <person name="Shapiro H."/>
            <person name="Aerts A."/>
            <person name="Otillar R.P."/>
            <person name="Terry A.Y."/>
            <person name="Boore J.L."/>
            <person name="Grigoriev I.V."/>
            <person name="Lindberg D.R."/>
            <person name="Seaver E.C."/>
            <person name="Weisblat D.A."/>
            <person name="Putnam N.H."/>
            <person name="Rokhsar D.S."/>
        </authorList>
    </citation>
    <scope>NUCLEOTIDE SEQUENCE</scope>
    <source>
        <strain evidence="8 10">I ESC-2004</strain>
    </source>
</reference>
<dbReference type="AlphaFoldDB" id="R7T6B8"/>
<evidence type="ECO:0000313" key="8">
    <source>
        <dbReference type="EMBL" id="ELT88985.1"/>
    </source>
</evidence>
<reference evidence="9" key="3">
    <citation type="submission" date="2015-06" db="UniProtKB">
        <authorList>
            <consortium name="EnsemblMetazoa"/>
        </authorList>
    </citation>
    <scope>IDENTIFICATION</scope>
</reference>
<dbReference type="PROSITE" id="PS50068">
    <property type="entry name" value="LDLRA_2"/>
    <property type="match status" value="1"/>
</dbReference>
<evidence type="ECO:0000256" key="3">
    <source>
        <dbReference type="PROSITE-ProRule" id="PRU00124"/>
    </source>
</evidence>
<feature type="disulfide bond" evidence="3">
    <location>
        <begin position="164"/>
        <end position="182"/>
    </location>
</feature>
<dbReference type="PANTHER" id="PTHR24251">
    <property type="entry name" value="OVOCHYMASE-RELATED"/>
    <property type="match status" value="1"/>
</dbReference>
<comment type="caution">
    <text evidence="3">Lacks conserved residue(s) required for the propagation of feature annotation.</text>
</comment>
<dbReference type="EMBL" id="AMQN01003329">
    <property type="status" value="NOT_ANNOTATED_CDS"/>
    <property type="molecule type" value="Genomic_DNA"/>
</dbReference>
<keyword evidence="10" id="KW-1185">Reference proteome</keyword>
<dbReference type="CDD" id="cd00112">
    <property type="entry name" value="LDLa"/>
    <property type="match status" value="1"/>
</dbReference>
<feature type="chain" id="PRO_5008786699" description="CUB domain-containing protein" evidence="6">
    <location>
        <begin position="22"/>
        <end position="309"/>
    </location>
</feature>
<keyword evidence="5" id="KW-0472">Membrane</keyword>
<feature type="compositionally biased region" description="Polar residues" evidence="4">
    <location>
        <begin position="266"/>
        <end position="284"/>
    </location>
</feature>
<dbReference type="EMBL" id="AMQN01003328">
    <property type="status" value="NOT_ANNOTATED_CDS"/>
    <property type="molecule type" value="Genomic_DNA"/>
</dbReference>
<evidence type="ECO:0000256" key="1">
    <source>
        <dbReference type="ARBA" id="ARBA00022737"/>
    </source>
</evidence>
<evidence type="ECO:0000313" key="9">
    <source>
        <dbReference type="EnsemblMetazoa" id="CapteP219935"/>
    </source>
</evidence>
<feature type="disulfide bond" evidence="3">
    <location>
        <begin position="157"/>
        <end position="169"/>
    </location>
</feature>
<dbReference type="PROSITE" id="PS01180">
    <property type="entry name" value="CUB"/>
    <property type="match status" value="1"/>
</dbReference>
<dbReference type="SUPFAM" id="SSF49854">
    <property type="entry name" value="Spermadhesin, CUB domain"/>
    <property type="match status" value="1"/>
</dbReference>
<protein>
    <recommendedName>
        <fullName evidence="7">CUB domain-containing protein</fullName>
    </recommendedName>
</protein>
<feature type="signal peptide" evidence="6">
    <location>
        <begin position="1"/>
        <end position="21"/>
    </location>
</feature>
<reference evidence="10" key="1">
    <citation type="submission" date="2012-12" db="EMBL/GenBank/DDBJ databases">
        <authorList>
            <person name="Hellsten U."/>
            <person name="Grimwood J."/>
            <person name="Chapman J.A."/>
            <person name="Shapiro H."/>
            <person name="Aerts A."/>
            <person name="Otillar R.P."/>
            <person name="Terry A.Y."/>
            <person name="Boore J.L."/>
            <person name="Simakov O."/>
            <person name="Marletaz F."/>
            <person name="Cho S.-J."/>
            <person name="Edsinger-Gonzales E."/>
            <person name="Havlak P."/>
            <person name="Kuo D.-H."/>
            <person name="Larsson T."/>
            <person name="Lv J."/>
            <person name="Arendt D."/>
            <person name="Savage R."/>
            <person name="Osoegawa K."/>
            <person name="de Jong P."/>
            <person name="Lindberg D.R."/>
            <person name="Seaver E.C."/>
            <person name="Weisblat D.A."/>
            <person name="Putnam N.H."/>
            <person name="Grigoriev I.V."/>
            <person name="Rokhsar D.S."/>
        </authorList>
    </citation>
    <scope>NUCLEOTIDE SEQUENCE</scope>
    <source>
        <strain evidence="10">I ESC-2004</strain>
    </source>
</reference>
<dbReference type="OMA" id="RSYEFEC"/>
<dbReference type="InterPro" id="IPR002172">
    <property type="entry name" value="LDrepeatLR_classA_rpt"/>
</dbReference>
<sequence>MEAETLAGFCFLVFFACSSRATNLGYTCGSHITPTADETGVISSPNYPANYPDYAHCIWLIVAPKRYAVKITFVDGMHGESSSGGCSDYLEIRNGSRSSSLVFSGCDPTIGQEITTSGRWLWIKFFSDEATSFAGFSLNWELVSDVSVSNKSPVEACQAVNFRCANQECVYGSYKCDGWNDCGCLGGGCDEDNCSGIPRRSATSRLALGIGVGSFVFCIIFFGIGILEIVLKKRSEIKEKKYQEESKRRAKQQRAAAKAKEAESRTLTVPESGNGDLNNSFNSSGTGATVKTTATALNVDSKKSEAKKN</sequence>
<dbReference type="InterPro" id="IPR035914">
    <property type="entry name" value="Sperma_CUB_dom_sf"/>
</dbReference>
<dbReference type="SMART" id="SM00042">
    <property type="entry name" value="CUB"/>
    <property type="match status" value="1"/>
</dbReference>
<name>R7T6B8_CAPTE</name>
<dbReference type="Proteomes" id="UP000014760">
    <property type="component" value="Unassembled WGS sequence"/>
</dbReference>
<dbReference type="EMBL" id="KB311578">
    <property type="protein sequence ID" value="ELT88985.1"/>
    <property type="molecule type" value="Genomic_DNA"/>
</dbReference>